<dbReference type="InterPro" id="IPR048110">
    <property type="entry name" value="SA1362/YqhP-like"/>
</dbReference>
<dbReference type="RefSeq" id="WP_270898510.1">
    <property type="nucleotide sequence ID" value="NZ_JBHSPF010000055.1"/>
</dbReference>
<evidence type="ECO:0000256" key="1">
    <source>
        <dbReference type="SAM" id="MobiDB-lite"/>
    </source>
</evidence>
<sequence length="122" mass="14008">MSRLLRHPLLTIVLGLAMIGIGYQLVHNPFALLMYLLIGAAVAVGMYFLFTRVIMKKITMNQYRASVPRSNPNAKQMKVVKSGINKKPIKKRPSKSIHRRRKEHNLTVIEGKKNRKKNRALF</sequence>
<dbReference type="EMBL" id="JBHSPF010000055">
    <property type="protein sequence ID" value="MFC5629213.1"/>
    <property type="molecule type" value="Genomic_DNA"/>
</dbReference>
<feature type="compositionally biased region" description="Basic residues" evidence="1">
    <location>
        <begin position="87"/>
        <end position="103"/>
    </location>
</feature>
<dbReference type="NCBIfam" id="NF041554">
    <property type="entry name" value="SA1362_fam"/>
    <property type="match status" value="1"/>
</dbReference>
<dbReference type="Proteomes" id="UP001596143">
    <property type="component" value="Unassembled WGS sequence"/>
</dbReference>
<evidence type="ECO:0000313" key="4">
    <source>
        <dbReference type="Proteomes" id="UP001596143"/>
    </source>
</evidence>
<keyword evidence="4" id="KW-1185">Reference proteome</keyword>
<name>A0ABW0U8D7_9BACI</name>
<keyword evidence="2" id="KW-0472">Membrane</keyword>
<feature type="transmembrane region" description="Helical" evidence="2">
    <location>
        <begin position="32"/>
        <end position="50"/>
    </location>
</feature>
<comment type="caution">
    <text evidence="3">The sequence shown here is derived from an EMBL/GenBank/DDBJ whole genome shotgun (WGS) entry which is preliminary data.</text>
</comment>
<organism evidence="3 4">
    <name type="scientific">Aliibacillus thermotolerans</name>
    <dbReference type="NCBI Taxonomy" id="1834418"/>
    <lineage>
        <taxon>Bacteria</taxon>
        <taxon>Bacillati</taxon>
        <taxon>Bacillota</taxon>
        <taxon>Bacilli</taxon>
        <taxon>Bacillales</taxon>
        <taxon>Bacillaceae</taxon>
        <taxon>Aliibacillus</taxon>
    </lineage>
</organism>
<feature type="region of interest" description="Disordered" evidence="1">
    <location>
        <begin position="85"/>
        <end position="109"/>
    </location>
</feature>
<keyword evidence="2" id="KW-0812">Transmembrane</keyword>
<gene>
    <name evidence="3" type="ORF">ACFPTR_10095</name>
</gene>
<protein>
    <submittedName>
        <fullName evidence="3">SA1362 family protein</fullName>
    </submittedName>
</protein>
<feature type="transmembrane region" description="Helical" evidence="2">
    <location>
        <begin position="7"/>
        <end position="26"/>
    </location>
</feature>
<accession>A0ABW0U8D7</accession>
<proteinExistence type="predicted"/>
<reference evidence="4" key="1">
    <citation type="journal article" date="2019" name="Int. J. Syst. Evol. Microbiol.">
        <title>The Global Catalogue of Microorganisms (GCM) 10K type strain sequencing project: providing services to taxonomists for standard genome sequencing and annotation.</title>
        <authorList>
            <consortium name="The Broad Institute Genomics Platform"/>
            <consortium name="The Broad Institute Genome Sequencing Center for Infectious Disease"/>
            <person name="Wu L."/>
            <person name="Ma J."/>
        </authorList>
    </citation>
    <scope>NUCLEOTIDE SEQUENCE [LARGE SCALE GENOMIC DNA]</scope>
    <source>
        <strain evidence="4">CGMCC 1.15790</strain>
    </source>
</reference>
<keyword evidence="2" id="KW-1133">Transmembrane helix</keyword>
<evidence type="ECO:0000256" key="2">
    <source>
        <dbReference type="SAM" id="Phobius"/>
    </source>
</evidence>
<evidence type="ECO:0000313" key="3">
    <source>
        <dbReference type="EMBL" id="MFC5629213.1"/>
    </source>
</evidence>